<dbReference type="GO" id="GO:0006511">
    <property type="term" value="P:ubiquitin-dependent protein catabolic process"/>
    <property type="evidence" value="ECO:0007669"/>
    <property type="project" value="TreeGrafter"/>
</dbReference>
<dbReference type="PROSITE" id="PS50237">
    <property type="entry name" value="HECT"/>
    <property type="match status" value="1"/>
</dbReference>
<reference evidence="8" key="2">
    <citation type="submission" date="2024-06" db="UniProtKB">
        <authorList>
            <consortium name="EnsemblMetazoa"/>
        </authorList>
    </citation>
    <scope>IDENTIFICATION</scope>
</reference>
<dbReference type="PANTHER" id="PTHR11254:SF340">
    <property type="entry name" value="APOPTOSIS-RESISTANT E3 UBIQUITIN PROTEIN LIGASE 1"/>
    <property type="match status" value="1"/>
</dbReference>
<dbReference type="KEGG" id="aqu:100631669"/>
<evidence type="ECO:0000256" key="1">
    <source>
        <dbReference type="ARBA" id="ARBA00000885"/>
    </source>
</evidence>
<dbReference type="CDD" id="cd00078">
    <property type="entry name" value="HECTc"/>
    <property type="match status" value="1"/>
</dbReference>
<feature type="active site" description="Glycyl thioester intermediate" evidence="6">
    <location>
        <position position="523"/>
    </location>
</feature>
<dbReference type="GeneID" id="100631669"/>
<dbReference type="SUPFAM" id="SSF56204">
    <property type="entry name" value="Hect, E3 ligase catalytic domain"/>
    <property type="match status" value="1"/>
</dbReference>
<evidence type="ECO:0000256" key="2">
    <source>
        <dbReference type="ARBA" id="ARBA00004906"/>
    </source>
</evidence>
<dbReference type="RefSeq" id="XP_019856800.1">
    <property type="nucleotide sequence ID" value="XM_020001241.1"/>
</dbReference>
<dbReference type="GO" id="GO:0061630">
    <property type="term" value="F:ubiquitin protein ligase activity"/>
    <property type="evidence" value="ECO:0007669"/>
    <property type="project" value="UniProtKB-EC"/>
</dbReference>
<proteinExistence type="predicted"/>
<comment type="catalytic activity">
    <reaction evidence="1">
        <text>S-ubiquitinyl-[E2 ubiquitin-conjugating enzyme]-L-cysteine + [acceptor protein]-L-lysine = [E2 ubiquitin-conjugating enzyme]-L-cysteine + N(6)-ubiquitinyl-[acceptor protein]-L-lysine.</text>
        <dbReference type="EC" id="2.3.2.26"/>
    </reaction>
</comment>
<dbReference type="FunFam" id="3.30.2160.10:FF:000008">
    <property type="entry name" value="Apoptosis-resistant E3 ubiquitin protein ligase 1"/>
    <property type="match status" value="1"/>
</dbReference>
<evidence type="ECO:0000256" key="3">
    <source>
        <dbReference type="ARBA" id="ARBA00012485"/>
    </source>
</evidence>
<evidence type="ECO:0000256" key="4">
    <source>
        <dbReference type="ARBA" id="ARBA00022679"/>
    </source>
</evidence>
<dbReference type="GO" id="GO:0005829">
    <property type="term" value="C:cytosol"/>
    <property type="evidence" value="ECO:0007669"/>
    <property type="project" value="TreeGrafter"/>
</dbReference>
<dbReference type="EC" id="2.3.2.26" evidence="3"/>
<accession>A0AAN0JIF9</accession>
<keyword evidence="9" id="KW-1185">Reference proteome</keyword>
<dbReference type="GO" id="GO:0043066">
    <property type="term" value="P:negative regulation of apoptotic process"/>
    <property type="evidence" value="ECO:0007669"/>
    <property type="project" value="TreeGrafter"/>
</dbReference>
<organism evidence="8 9">
    <name type="scientific">Amphimedon queenslandica</name>
    <name type="common">Sponge</name>
    <dbReference type="NCBI Taxonomy" id="400682"/>
    <lineage>
        <taxon>Eukaryota</taxon>
        <taxon>Metazoa</taxon>
        <taxon>Porifera</taxon>
        <taxon>Demospongiae</taxon>
        <taxon>Heteroscleromorpha</taxon>
        <taxon>Haplosclerida</taxon>
        <taxon>Niphatidae</taxon>
        <taxon>Amphimedon</taxon>
    </lineage>
</organism>
<dbReference type="EnsemblMetazoa" id="XM_020001241.1">
    <property type="protein sequence ID" value="XP_019856800.1"/>
    <property type="gene ID" value="LOC100631669"/>
</dbReference>
<dbReference type="GO" id="GO:0000209">
    <property type="term" value="P:protein polyubiquitination"/>
    <property type="evidence" value="ECO:0007669"/>
    <property type="project" value="TreeGrafter"/>
</dbReference>
<sequence length="556" mass="63839">MQDSDDTSSVNVTCIVSKLFNNEEGYEILVKLAEPGYYHCSVKHMDKTLKTINAIVLTDKDTKRMEKNRKVLVFQIGYHCKKIKDKKKKDARCFISPTMLQVRRYNFFGITIKKYTFKVCRSTQFIMDSSPEIFTIDDGIIPPLKLTSPDRELIAAVYHYFMEKKFDECGFSFQDKRAYFQSKLTTNNNNDRSRIDINVARSQVVESAMEATKNFSKNDWGKNFFVKFDEEEGIDCNGVSREFINCLCDAIFSGRRPDGLFRAFKEDDMQSLVHPTTDKERNGLYDLRYYHFAGLIVGKCLYETAMGNTLLVRAKFTRSFLAQIIGLRLTWKYFETDDPHNGKVRYIKECSISDLGMDLTFTEEEYDGSSKNPRLVELVPNGTKKPVTESNKMYYLNKLAQYRLCSRVSKEIDEFMKGLNFIVPAELFGIFDENELELLMCGLQELSVQDLRSNAVVRGVSGQTIEWFWTSVNQLSQEELARLVQFVTGSSQVPIGGFAELQPNFTILCSGESGNRLPYAHTCFNHLCLPECESYEQFNNVLMTAIREGAEGLLMA</sequence>
<dbReference type="InterPro" id="IPR000569">
    <property type="entry name" value="HECT_dom"/>
</dbReference>
<evidence type="ECO:0000313" key="9">
    <source>
        <dbReference type="Proteomes" id="UP000007879"/>
    </source>
</evidence>
<dbReference type="Proteomes" id="UP000007879">
    <property type="component" value="Unassembled WGS sequence"/>
</dbReference>
<dbReference type="Gene3D" id="3.30.2160.10">
    <property type="entry name" value="Hect, E3 ligase catalytic domain"/>
    <property type="match status" value="1"/>
</dbReference>
<dbReference type="SMART" id="SM00119">
    <property type="entry name" value="HECTc"/>
    <property type="match status" value="1"/>
</dbReference>
<evidence type="ECO:0000259" key="7">
    <source>
        <dbReference type="PROSITE" id="PS50237"/>
    </source>
</evidence>
<dbReference type="Gene3D" id="3.90.1750.10">
    <property type="entry name" value="Hect, E3 ligase catalytic domains"/>
    <property type="match status" value="1"/>
</dbReference>
<keyword evidence="4" id="KW-0808">Transferase</keyword>
<dbReference type="Pfam" id="PF25916">
    <property type="entry name" value="AREL1_PH-like"/>
    <property type="match status" value="1"/>
</dbReference>
<dbReference type="InterPro" id="IPR035983">
    <property type="entry name" value="Hect_E3_ubiquitin_ligase"/>
</dbReference>
<dbReference type="Gene3D" id="3.30.2410.10">
    <property type="entry name" value="Hect, E3 ligase catalytic domain"/>
    <property type="match status" value="1"/>
</dbReference>
<dbReference type="PANTHER" id="PTHR11254">
    <property type="entry name" value="HECT DOMAIN UBIQUITIN-PROTEIN LIGASE"/>
    <property type="match status" value="1"/>
</dbReference>
<keyword evidence="5 6" id="KW-0833">Ubl conjugation pathway</keyword>
<dbReference type="InterPro" id="IPR050409">
    <property type="entry name" value="E3_ubiq-protein_ligase"/>
</dbReference>
<dbReference type="Pfam" id="PF00632">
    <property type="entry name" value="HECT"/>
    <property type="match status" value="1"/>
</dbReference>
<evidence type="ECO:0000256" key="6">
    <source>
        <dbReference type="PROSITE-ProRule" id="PRU00104"/>
    </source>
</evidence>
<name>A0AAN0JIF9_AMPQE</name>
<dbReference type="AlphaFoldDB" id="A0AAN0JIF9"/>
<reference evidence="9" key="1">
    <citation type="journal article" date="2010" name="Nature">
        <title>The Amphimedon queenslandica genome and the evolution of animal complexity.</title>
        <authorList>
            <person name="Srivastava M."/>
            <person name="Simakov O."/>
            <person name="Chapman J."/>
            <person name="Fahey B."/>
            <person name="Gauthier M.E."/>
            <person name="Mitros T."/>
            <person name="Richards G.S."/>
            <person name="Conaco C."/>
            <person name="Dacre M."/>
            <person name="Hellsten U."/>
            <person name="Larroux C."/>
            <person name="Putnam N.H."/>
            <person name="Stanke M."/>
            <person name="Adamska M."/>
            <person name="Darling A."/>
            <person name="Degnan S.M."/>
            <person name="Oakley T.H."/>
            <person name="Plachetzki D.C."/>
            <person name="Zhai Y."/>
            <person name="Adamski M."/>
            <person name="Calcino A."/>
            <person name="Cummins S.F."/>
            <person name="Goodstein D.M."/>
            <person name="Harris C."/>
            <person name="Jackson D.J."/>
            <person name="Leys S.P."/>
            <person name="Shu S."/>
            <person name="Woodcroft B.J."/>
            <person name="Vervoort M."/>
            <person name="Kosik K.S."/>
            <person name="Manning G."/>
            <person name="Degnan B.M."/>
            <person name="Rokhsar D.S."/>
        </authorList>
    </citation>
    <scope>NUCLEOTIDE SEQUENCE [LARGE SCALE GENOMIC DNA]</scope>
</reference>
<protein>
    <recommendedName>
        <fullName evidence="3">HECT-type E3 ubiquitin transferase</fullName>
        <ecNumber evidence="3">2.3.2.26</ecNumber>
    </recommendedName>
</protein>
<feature type="domain" description="HECT" evidence="7">
    <location>
        <begin position="216"/>
        <end position="556"/>
    </location>
</feature>
<evidence type="ECO:0000256" key="5">
    <source>
        <dbReference type="ARBA" id="ARBA00022786"/>
    </source>
</evidence>
<dbReference type="InterPro" id="IPR058738">
    <property type="entry name" value="PH-like_AREL1"/>
</dbReference>
<evidence type="ECO:0000313" key="8">
    <source>
        <dbReference type="EnsemblMetazoa" id="XP_019856800.1"/>
    </source>
</evidence>
<comment type="pathway">
    <text evidence="2">Protein modification; protein ubiquitination.</text>
</comment>